<dbReference type="Pfam" id="PF00185">
    <property type="entry name" value="OTCace"/>
    <property type="match status" value="1"/>
</dbReference>
<feature type="binding site" evidence="7">
    <location>
        <position position="72"/>
    </location>
    <ligand>
        <name>carbamoyl phosphate</name>
        <dbReference type="ChEBI" id="CHEBI:58228"/>
    </ligand>
</feature>
<dbReference type="RefSeq" id="WP_259083544.1">
    <property type="nucleotide sequence ID" value="NZ_JANTYZ010000004.1"/>
</dbReference>
<keyword evidence="4 7" id="KW-0665">Pyrimidine biosynthesis</keyword>
<dbReference type="GO" id="GO:0006207">
    <property type="term" value="P:'de novo' pyrimidine nucleobase biosynthetic process"/>
    <property type="evidence" value="ECO:0007669"/>
    <property type="project" value="InterPro"/>
</dbReference>
<feature type="binding site" evidence="7">
    <location>
        <position position="149"/>
    </location>
    <ligand>
        <name>carbamoyl phosphate</name>
        <dbReference type="ChEBI" id="CHEBI:58228"/>
    </ligand>
</feature>
<organism evidence="10 11">
    <name type="scientific">Salinibacter ruber</name>
    <dbReference type="NCBI Taxonomy" id="146919"/>
    <lineage>
        <taxon>Bacteria</taxon>
        <taxon>Pseudomonadati</taxon>
        <taxon>Rhodothermota</taxon>
        <taxon>Rhodothermia</taxon>
        <taxon>Rhodothermales</taxon>
        <taxon>Salinibacteraceae</taxon>
        <taxon>Salinibacter</taxon>
    </lineage>
</organism>
<feature type="binding site" evidence="7">
    <location>
        <position position="237"/>
    </location>
    <ligand>
        <name>L-aspartate</name>
        <dbReference type="ChEBI" id="CHEBI:29991"/>
    </ligand>
</feature>
<comment type="similarity">
    <text evidence="2 7">Belongs to the aspartate/ornithine carbamoyltransferase superfamily. ATCase family.</text>
</comment>
<evidence type="ECO:0000259" key="8">
    <source>
        <dbReference type="Pfam" id="PF00185"/>
    </source>
</evidence>
<name>A0A9X2RFC7_9BACT</name>
<comment type="caution">
    <text evidence="10">The sequence shown here is derived from an EMBL/GenBank/DDBJ whole genome shotgun (WGS) entry which is preliminary data.</text>
</comment>
<feature type="domain" description="Aspartate/ornithine carbamoyltransferase carbamoyl-P binding" evidence="9">
    <location>
        <begin position="19"/>
        <end position="161"/>
    </location>
</feature>
<feature type="binding site" evidence="7">
    <location>
        <position position="99"/>
    </location>
    <ligand>
        <name>L-aspartate</name>
        <dbReference type="ChEBI" id="CHEBI:29991"/>
    </ligand>
</feature>
<feature type="binding site" evidence="7">
    <location>
        <position position="278"/>
    </location>
    <ligand>
        <name>carbamoyl phosphate</name>
        <dbReference type="ChEBI" id="CHEBI:58228"/>
    </ligand>
</feature>
<feature type="binding site" evidence="7">
    <location>
        <position position="182"/>
    </location>
    <ligand>
        <name>L-aspartate</name>
        <dbReference type="ChEBI" id="CHEBI:29991"/>
    </ligand>
</feature>
<dbReference type="GO" id="GO:0005829">
    <property type="term" value="C:cytosol"/>
    <property type="evidence" value="ECO:0007669"/>
    <property type="project" value="TreeGrafter"/>
</dbReference>
<feature type="binding site" evidence="7">
    <location>
        <position position="121"/>
    </location>
    <ligand>
        <name>carbamoyl phosphate</name>
        <dbReference type="ChEBI" id="CHEBI:58228"/>
    </ligand>
</feature>
<feature type="domain" description="Aspartate/ornithine carbamoyltransferase Asp/Orn-binding" evidence="8">
    <location>
        <begin position="169"/>
        <end position="314"/>
    </location>
</feature>
<dbReference type="PRINTS" id="PR00101">
    <property type="entry name" value="ATCASE"/>
</dbReference>
<evidence type="ECO:0000313" key="11">
    <source>
        <dbReference type="Proteomes" id="UP001155034"/>
    </source>
</evidence>
<dbReference type="GO" id="GO:0004070">
    <property type="term" value="F:aspartate carbamoyltransferase activity"/>
    <property type="evidence" value="ECO:0007669"/>
    <property type="project" value="UniProtKB-UniRule"/>
</dbReference>
<reference evidence="10" key="1">
    <citation type="submission" date="2022-08" db="EMBL/GenBank/DDBJ databases">
        <title>Genomic Encyclopedia of Type Strains, Phase V (KMG-V): Genome sequencing to study the core and pangenomes of soil and plant-associated prokaryotes.</title>
        <authorList>
            <person name="Whitman W."/>
        </authorList>
    </citation>
    <scope>NUCLEOTIDE SEQUENCE</scope>
    <source>
        <strain evidence="10">SP2016B</strain>
    </source>
</reference>
<dbReference type="InterPro" id="IPR036901">
    <property type="entry name" value="Asp/Orn_carbamoylTrfase_sf"/>
</dbReference>
<dbReference type="SUPFAM" id="SSF53671">
    <property type="entry name" value="Aspartate/ornithine carbamoyltransferase"/>
    <property type="match status" value="1"/>
</dbReference>
<evidence type="ECO:0000256" key="5">
    <source>
        <dbReference type="ARBA" id="ARBA00043884"/>
    </source>
</evidence>
<dbReference type="PANTHER" id="PTHR45753">
    <property type="entry name" value="ORNITHINE CARBAMOYLTRANSFERASE, MITOCHONDRIAL"/>
    <property type="match status" value="1"/>
</dbReference>
<feature type="binding site" evidence="7">
    <location>
        <position position="152"/>
    </location>
    <ligand>
        <name>carbamoyl phosphate</name>
        <dbReference type="ChEBI" id="CHEBI:58228"/>
    </ligand>
</feature>
<evidence type="ECO:0000256" key="6">
    <source>
        <dbReference type="ARBA" id="ARBA00048859"/>
    </source>
</evidence>
<dbReference type="InterPro" id="IPR002082">
    <property type="entry name" value="Asp_carbamoyltransf"/>
</dbReference>
<dbReference type="PANTHER" id="PTHR45753:SF6">
    <property type="entry name" value="ASPARTATE CARBAMOYLTRANSFERASE"/>
    <property type="match status" value="1"/>
</dbReference>
<dbReference type="PRINTS" id="PR00100">
    <property type="entry name" value="AOTCASE"/>
</dbReference>
<evidence type="ECO:0000313" key="10">
    <source>
        <dbReference type="EMBL" id="MCS3865225.1"/>
    </source>
</evidence>
<comment type="function">
    <text evidence="5 7">Catalyzes the condensation of carbamoyl phosphate and aspartate to form carbamoyl aspartate and inorganic phosphate, the committed step in the de novo pyrimidine nucleotide biosynthesis pathway.</text>
</comment>
<comment type="catalytic activity">
    <reaction evidence="6 7">
        <text>carbamoyl phosphate + L-aspartate = N-carbamoyl-L-aspartate + phosphate + H(+)</text>
        <dbReference type="Rhea" id="RHEA:20013"/>
        <dbReference type="ChEBI" id="CHEBI:15378"/>
        <dbReference type="ChEBI" id="CHEBI:29991"/>
        <dbReference type="ChEBI" id="CHEBI:32814"/>
        <dbReference type="ChEBI" id="CHEBI:43474"/>
        <dbReference type="ChEBI" id="CHEBI:58228"/>
        <dbReference type="EC" id="2.1.3.2"/>
    </reaction>
</comment>
<evidence type="ECO:0000259" key="9">
    <source>
        <dbReference type="Pfam" id="PF02729"/>
    </source>
</evidence>
<feature type="binding site" evidence="7">
    <location>
        <position position="71"/>
    </location>
    <ligand>
        <name>carbamoyl phosphate</name>
        <dbReference type="ChEBI" id="CHEBI:58228"/>
    </ligand>
</feature>
<evidence type="ECO:0000256" key="4">
    <source>
        <dbReference type="ARBA" id="ARBA00022975"/>
    </source>
</evidence>
<dbReference type="InterPro" id="IPR006130">
    <property type="entry name" value="Asp/Orn_carbamoylTrfase"/>
</dbReference>
<evidence type="ECO:0000256" key="1">
    <source>
        <dbReference type="ARBA" id="ARBA00004852"/>
    </source>
</evidence>
<dbReference type="EMBL" id="JANTYZ010000004">
    <property type="protein sequence ID" value="MCS3865225.1"/>
    <property type="molecule type" value="Genomic_DNA"/>
</dbReference>
<dbReference type="GO" id="GO:0016597">
    <property type="term" value="F:amino acid binding"/>
    <property type="evidence" value="ECO:0007669"/>
    <property type="project" value="InterPro"/>
</dbReference>
<dbReference type="HAMAP" id="MF_00001">
    <property type="entry name" value="Asp_carb_tr"/>
    <property type="match status" value="1"/>
</dbReference>
<evidence type="ECO:0000256" key="7">
    <source>
        <dbReference type="HAMAP-Rule" id="MF_00001"/>
    </source>
</evidence>
<dbReference type="AlphaFoldDB" id="A0A9X2RFC7"/>
<gene>
    <name evidence="7" type="primary">pyrB</name>
    <name evidence="10" type="ORF">GGP82_001779</name>
</gene>
<keyword evidence="3 7" id="KW-0808">Transferase</keyword>
<dbReference type="GO" id="GO:0006520">
    <property type="term" value="P:amino acid metabolic process"/>
    <property type="evidence" value="ECO:0007669"/>
    <property type="project" value="InterPro"/>
</dbReference>
<comment type="subunit">
    <text evidence="7">Heterododecamer (2C3:3R2) of six catalytic PyrB chains organized as two trimers (C3), and six regulatory PyrI chains organized as three dimers (R2).</text>
</comment>
<evidence type="ECO:0000256" key="3">
    <source>
        <dbReference type="ARBA" id="ARBA00022679"/>
    </source>
</evidence>
<sequence>MAASESSAALDRPDGLRHQHLLDLSPYEADEIQYLLDTAQEFREVLDRPIRQVPTLQGTSVASLFFEPSTRTKLSFNLAAGRLSAETVSLSKASSSVTKGETLKDTARNVEAMKVDVVVLRHPSPGAPHFLARCTDSVILNAGDGAHAHPTQALLDVLTMRSHVDSFEDLNVSIIGDITHSRVARSNVQALTTLGATVTLCGPETMLPVEMEAAMDVRTTTRLDAALDGCDIAMALRIQMERQNAGLFPSTREYHRQFGITADHLRRHPDLLIMHPGPVNRGIELTDAVVDHERSIILSQVTNGVALRMAVLYVLAPRREEA</sequence>
<accession>A0A9X2RFC7</accession>
<dbReference type="NCBIfam" id="NF002032">
    <property type="entry name" value="PRK00856.1"/>
    <property type="match status" value="1"/>
</dbReference>
<dbReference type="NCBIfam" id="TIGR00670">
    <property type="entry name" value="asp_carb_tr"/>
    <property type="match status" value="1"/>
</dbReference>
<comment type="pathway">
    <text evidence="1 7">Pyrimidine metabolism; UMP biosynthesis via de novo pathway; (S)-dihydroorotate from bicarbonate: step 2/3.</text>
</comment>
<evidence type="ECO:0000256" key="2">
    <source>
        <dbReference type="ARBA" id="ARBA00008896"/>
    </source>
</evidence>
<dbReference type="PROSITE" id="PS00097">
    <property type="entry name" value="CARBAMOYLTRANSFERASE"/>
    <property type="match status" value="1"/>
</dbReference>
<dbReference type="Pfam" id="PF02729">
    <property type="entry name" value="OTCace_N"/>
    <property type="match status" value="1"/>
</dbReference>
<dbReference type="EC" id="2.1.3.2" evidence="7"/>
<dbReference type="Gene3D" id="3.40.50.1370">
    <property type="entry name" value="Aspartate/ornithine carbamoyltransferase"/>
    <property type="match status" value="2"/>
</dbReference>
<feature type="binding site" evidence="7">
    <location>
        <position position="277"/>
    </location>
    <ligand>
        <name>carbamoyl phosphate</name>
        <dbReference type="ChEBI" id="CHEBI:58228"/>
    </ligand>
</feature>
<protein>
    <recommendedName>
        <fullName evidence="7">Aspartate carbamoyltransferase</fullName>
        <ecNumber evidence="7">2.1.3.2</ecNumber>
    </recommendedName>
    <alternativeName>
        <fullName evidence="7">Aspartate transcarbamylase</fullName>
        <shortName evidence="7">ATCase</shortName>
    </alternativeName>
</protein>
<dbReference type="InterPro" id="IPR006132">
    <property type="entry name" value="Asp/Orn_carbamoyltranf_P-bd"/>
</dbReference>
<dbReference type="Proteomes" id="UP001155034">
    <property type="component" value="Unassembled WGS sequence"/>
</dbReference>
<dbReference type="GO" id="GO:0044205">
    <property type="term" value="P:'de novo' UMP biosynthetic process"/>
    <property type="evidence" value="ECO:0007669"/>
    <property type="project" value="UniProtKB-UniRule"/>
</dbReference>
<dbReference type="InterPro" id="IPR006131">
    <property type="entry name" value="Asp_carbamoyltransf_Asp/Orn-bd"/>
</dbReference>
<proteinExistence type="inferred from homology"/>